<dbReference type="InterPro" id="IPR000387">
    <property type="entry name" value="Tyr_Pase_dom"/>
</dbReference>
<evidence type="ECO:0000256" key="1">
    <source>
        <dbReference type="ARBA" id="ARBA00008601"/>
    </source>
</evidence>
<protein>
    <submittedName>
        <fullName evidence="8">Phosphatases II</fullName>
    </submittedName>
</protein>
<evidence type="ECO:0000256" key="3">
    <source>
        <dbReference type="ARBA" id="ARBA00022912"/>
    </source>
</evidence>
<dbReference type="PRINTS" id="PR01908">
    <property type="entry name" value="ADSPHPHTASE"/>
</dbReference>
<evidence type="ECO:0000256" key="4">
    <source>
        <dbReference type="ARBA" id="ARBA00047761"/>
    </source>
</evidence>
<dbReference type="Proteomes" id="UP000250043">
    <property type="component" value="Unassembled WGS sequence"/>
</dbReference>
<reference evidence="8 9" key="1">
    <citation type="submission" date="2016-07" db="EMBL/GenBank/DDBJ databases">
        <title>Draft genome of the white-rot fungus Obba rivulosa 3A-2.</title>
        <authorList>
            <consortium name="DOE Joint Genome Institute"/>
            <person name="Miettinen O."/>
            <person name="Riley R."/>
            <person name="Acob R."/>
            <person name="Barry K."/>
            <person name="Cullen D."/>
            <person name="De Vries R."/>
            <person name="Hainaut M."/>
            <person name="Hatakka A."/>
            <person name="Henrissat B."/>
            <person name="Hilden K."/>
            <person name="Kuo R."/>
            <person name="Labutti K."/>
            <person name="Lipzen A."/>
            <person name="Makela M.R."/>
            <person name="Sandor L."/>
            <person name="Spatafora J.W."/>
            <person name="Grigoriev I.V."/>
            <person name="Hibbett D.S."/>
        </authorList>
    </citation>
    <scope>NUCLEOTIDE SEQUENCE [LARGE SCALE GENOMIC DNA]</scope>
    <source>
        <strain evidence="8 9">3A-2</strain>
    </source>
</reference>
<evidence type="ECO:0000259" key="6">
    <source>
        <dbReference type="PROSITE" id="PS50054"/>
    </source>
</evidence>
<dbReference type="GO" id="GO:0005829">
    <property type="term" value="C:cytosol"/>
    <property type="evidence" value="ECO:0007669"/>
    <property type="project" value="TreeGrafter"/>
</dbReference>
<dbReference type="EMBL" id="KV722584">
    <property type="protein sequence ID" value="OCH85424.1"/>
    <property type="molecule type" value="Genomic_DNA"/>
</dbReference>
<dbReference type="PROSITE" id="PS50054">
    <property type="entry name" value="TYR_PHOSPHATASE_DUAL"/>
    <property type="match status" value="1"/>
</dbReference>
<dbReference type="FunFam" id="3.90.190.10:FF:000157">
    <property type="entry name" value="Protein-tyrosine phosphatase"/>
    <property type="match status" value="1"/>
</dbReference>
<name>A0A8E2AP68_9APHY</name>
<dbReference type="CDD" id="cd14498">
    <property type="entry name" value="DSP"/>
    <property type="match status" value="1"/>
</dbReference>
<comment type="similarity">
    <text evidence="1">Belongs to the protein-tyrosine phosphatase family. Non-receptor class dual specificity subfamily.</text>
</comment>
<dbReference type="OrthoDB" id="2017893at2759"/>
<evidence type="ECO:0000259" key="7">
    <source>
        <dbReference type="PROSITE" id="PS50056"/>
    </source>
</evidence>
<dbReference type="PANTHER" id="PTHR45948:SF2">
    <property type="entry name" value="DUAL SPECIFICITY PROTEIN PHOSPHATASE"/>
    <property type="match status" value="1"/>
</dbReference>
<comment type="catalytic activity">
    <reaction evidence="4">
        <text>O-phospho-L-seryl-[protein] + H2O = L-seryl-[protein] + phosphate</text>
        <dbReference type="Rhea" id="RHEA:20629"/>
        <dbReference type="Rhea" id="RHEA-COMP:9863"/>
        <dbReference type="Rhea" id="RHEA-COMP:11604"/>
        <dbReference type="ChEBI" id="CHEBI:15377"/>
        <dbReference type="ChEBI" id="CHEBI:29999"/>
        <dbReference type="ChEBI" id="CHEBI:43474"/>
        <dbReference type="ChEBI" id="CHEBI:83421"/>
        <dbReference type="EC" id="3.1.3.16"/>
    </reaction>
</comment>
<dbReference type="PROSITE" id="PS00383">
    <property type="entry name" value="TYR_PHOSPHATASE_1"/>
    <property type="match status" value="1"/>
</dbReference>
<sequence length="248" mass="27676">MTCVKVLPDGSSAITAIPARARACHSPPRSDTLASLSLKRSRTTGGDYFMRRALRAQCIRRSPESHFFPQASEIIPGLFVCDAYTASSPAVVASLGITHVITVLPEALHAYPRGIKHVLIPVEDARTADIARYFRTALAFIRRALDGGGRVLVHCVWGMSRSATIAAAYLIESRDMSTEAALRAVRAKREIARPNAGFLKQLRLYEMIRRAEKSRDADLDEIVEAMNRRYAVLILEHRYPRRQTVTFR</sequence>
<dbReference type="PANTHER" id="PTHR45948">
    <property type="entry name" value="DUAL SPECIFICITY PROTEIN PHOSPHATASE DDB_G0269404-RELATED"/>
    <property type="match status" value="1"/>
</dbReference>
<keyword evidence="9" id="KW-1185">Reference proteome</keyword>
<evidence type="ECO:0000256" key="2">
    <source>
        <dbReference type="ARBA" id="ARBA00022801"/>
    </source>
</evidence>
<dbReference type="GO" id="GO:0004725">
    <property type="term" value="F:protein tyrosine phosphatase activity"/>
    <property type="evidence" value="ECO:0007669"/>
    <property type="project" value="TreeGrafter"/>
</dbReference>
<dbReference type="Pfam" id="PF00782">
    <property type="entry name" value="DSPc"/>
    <property type="match status" value="1"/>
</dbReference>
<comment type="catalytic activity">
    <reaction evidence="5">
        <text>O-phospho-L-threonyl-[protein] + H2O = L-threonyl-[protein] + phosphate</text>
        <dbReference type="Rhea" id="RHEA:47004"/>
        <dbReference type="Rhea" id="RHEA-COMP:11060"/>
        <dbReference type="Rhea" id="RHEA-COMP:11605"/>
        <dbReference type="ChEBI" id="CHEBI:15377"/>
        <dbReference type="ChEBI" id="CHEBI:30013"/>
        <dbReference type="ChEBI" id="CHEBI:43474"/>
        <dbReference type="ChEBI" id="CHEBI:61977"/>
        <dbReference type="EC" id="3.1.3.16"/>
    </reaction>
</comment>
<dbReference type="InterPro" id="IPR000340">
    <property type="entry name" value="Dual-sp_phosphatase_cat-dom"/>
</dbReference>
<dbReference type="GO" id="GO:0007165">
    <property type="term" value="P:signal transduction"/>
    <property type="evidence" value="ECO:0007669"/>
    <property type="project" value="TreeGrafter"/>
</dbReference>
<accession>A0A8E2AP68</accession>
<dbReference type="Gene3D" id="3.90.190.10">
    <property type="entry name" value="Protein tyrosine phosphatase superfamily"/>
    <property type="match status" value="1"/>
</dbReference>
<keyword evidence="3" id="KW-0904">Protein phosphatase</keyword>
<dbReference type="InterPro" id="IPR016130">
    <property type="entry name" value="Tyr_Pase_AS"/>
</dbReference>
<keyword evidence="2" id="KW-0378">Hydrolase</keyword>
<dbReference type="AlphaFoldDB" id="A0A8E2AP68"/>
<dbReference type="SUPFAM" id="SSF52799">
    <property type="entry name" value="(Phosphotyrosine protein) phosphatases II"/>
    <property type="match status" value="1"/>
</dbReference>
<evidence type="ECO:0000256" key="5">
    <source>
        <dbReference type="ARBA" id="ARBA00048336"/>
    </source>
</evidence>
<evidence type="ECO:0000313" key="8">
    <source>
        <dbReference type="EMBL" id="OCH85424.1"/>
    </source>
</evidence>
<evidence type="ECO:0000313" key="9">
    <source>
        <dbReference type="Proteomes" id="UP000250043"/>
    </source>
</evidence>
<dbReference type="SMART" id="SM00195">
    <property type="entry name" value="DSPc"/>
    <property type="match status" value="1"/>
</dbReference>
<dbReference type="InterPro" id="IPR020422">
    <property type="entry name" value="TYR_PHOSPHATASE_DUAL_dom"/>
</dbReference>
<dbReference type="GO" id="GO:0004722">
    <property type="term" value="F:protein serine/threonine phosphatase activity"/>
    <property type="evidence" value="ECO:0007669"/>
    <property type="project" value="UniProtKB-EC"/>
</dbReference>
<dbReference type="InterPro" id="IPR029021">
    <property type="entry name" value="Prot-tyrosine_phosphatase-like"/>
</dbReference>
<feature type="domain" description="Tyrosine-protein phosphatase" evidence="6">
    <location>
        <begin position="70"/>
        <end position="211"/>
    </location>
</feature>
<gene>
    <name evidence="8" type="ORF">OBBRIDRAFT_838965</name>
</gene>
<feature type="domain" description="Tyrosine specific protein phosphatases" evidence="7">
    <location>
        <begin position="132"/>
        <end position="189"/>
    </location>
</feature>
<organism evidence="8 9">
    <name type="scientific">Obba rivulosa</name>
    <dbReference type="NCBI Taxonomy" id="1052685"/>
    <lineage>
        <taxon>Eukaryota</taxon>
        <taxon>Fungi</taxon>
        <taxon>Dikarya</taxon>
        <taxon>Basidiomycota</taxon>
        <taxon>Agaricomycotina</taxon>
        <taxon>Agaricomycetes</taxon>
        <taxon>Polyporales</taxon>
        <taxon>Gelatoporiaceae</taxon>
        <taxon>Obba</taxon>
    </lineage>
</organism>
<proteinExistence type="inferred from homology"/>
<dbReference type="PROSITE" id="PS50056">
    <property type="entry name" value="TYR_PHOSPHATASE_2"/>
    <property type="match status" value="1"/>
</dbReference>